<name>A0A017T1N1_9BACT</name>
<proteinExistence type="predicted"/>
<evidence type="ECO:0000256" key="1">
    <source>
        <dbReference type="SAM" id="MobiDB-lite"/>
    </source>
</evidence>
<accession>A0A017T1N1</accession>
<reference evidence="2 3" key="1">
    <citation type="submission" date="2013-05" db="EMBL/GenBank/DDBJ databases">
        <title>Genome assembly of Chondromyces apiculatus DSM 436.</title>
        <authorList>
            <person name="Sharma G."/>
            <person name="Khatri I."/>
            <person name="Kaur C."/>
            <person name="Mayilraj S."/>
            <person name="Subramanian S."/>
        </authorList>
    </citation>
    <scope>NUCLEOTIDE SEQUENCE [LARGE SCALE GENOMIC DNA]</scope>
    <source>
        <strain evidence="2 3">DSM 436</strain>
    </source>
</reference>
<dbReference type="EMBL" id="ASRX01000051">
    <property type="protein sequence ID" value="EYF03118.1"/>
    <property type="molecule type" value="Genomic_DNA"/>
</dbReference>
<sequence>MLSAMAVLATAVAACGGTPPAPVQATAPPAAKPTAAPAAAVVPPGHVARAALDEVLLQGPPWVLRRVAVEEVIRGGNFVGWKLNGLPPAWGEAPLKVGDVVMRVNGQALERPDDLFTVWKGLTTAKEIRIAYERDGKEAEATMPVVGEPSPEVVRAIEQGRPAATQRSARRKGVTVIEEGGASGEDEER</sequence>
<dbReference type="Gene3D" id="2.30.42.10">
    <property type="match status" value="1"/>
</dbReference>
<keyword evidence="3" id="KW-1185">Reference proteome</keyword>
<dbReference type="InterPro" id="IPR036034">
    <property type="entry name" value="PDZ_sf"/>
</dbReference>
<evidence type="ECO:0008006" key="4">
    <source>
        <dbReference type="Google" id="ProtNLM"/>
    </source>
</evidence>
<organism evidence="2 3">
    <name type="scientific">Chondromyces apiculatus DSM 436</name>
    <dbReference type="NCBI Taxonomy" id="1192034"/>
    <lineage>
        <taxon>Bacteria</taxon>
        <taxon>Pseudomonadati</taxon>
        <taxon>Myxococcota</taxon>
        <taxon>Polyangia</taxon>
        <taxon>Polyangiales</taxon>
        <taxon>Polyangiaceae</taxon>
        <taxon>Chondromyces</taxon>
    </lineage>
</organism>
<evidence type="ECO:0000313" key="3">
    <source>
        <dbReference type="Proteomes" id="UP000019678"/>
    </source>
</evidence>
<dbReference type="STRING" id="1192034.CAP_6232"/>
<dbReference type="AlphaFoldDB" id="A0A017T1N1"/>
<evidence type="ECO:0000313" key="2">
    <source>
        <dbReference type="EMBL" id="EYF03118.1"/>
    </source>
</evidence>
<protein>
    <recommendedName>
        <fullName evidence="4">PDZ domain-containing protein</fullName>
    </recommendedName>
</protein>
<comment type="caution">
    <text evidence="2">The sequence shown here is derived from an EMBL/GenBank/DDBJ whole genome shotgun (WGS) entry which is preliminary data.</text>
</comment>
<gene>
    <name evidence="2" type="ORF">CAP_6232</name>
</gene>
<dbReference type="Proteomes" id="UP000019678">
    <property type="component" value="Unassembled WGS sequence"/>
</dbReference>
<dbReference type="SUPFAM" id="SSF50156">
    <property type="entry name" value="PDZ domain-like"/>
    <property type="match status" value="1"/>
</dbReference>
<dbReference type="eggNOG" id="COG3031">
    <property type="taxonomic scope" value="Bacteria"/>
</dbReference>
<feature type="region of interest" description="Disordered" evidence="1">
    <location>
        <begin position="160"/>
        <end position="189"/>
    </location>
</feature>